<keyword evidence="4" id="KW-0804">Transcription</keyword>
<organism evidence="9 10">
    <name type="scientific">Succinivibrio dextrinosolvens DSM 3072</name>
    <dbReference type="NCBI Taxonomy" id="1123324"/>
    <lineage>
        <taxon>Bacteria</taxon>
        <taxon>Pseudomonadati</taxon>
        <taxon>Pseudomonadota</taxon>
        <taxon>Gammaproteobacteria</taxon>
        <taxon>Aeromonadales</taxon>
        <taxon>Succinivibrionaceae</taxon>
        <taxon>Succinivibrio</taxon>
    </lineage>
</organism>
<dbReference type="SUPFAM" id="SSF46785">
    <property type="entry name" value="Winged helix' DNA-binding domain"/>
    <property type="match status" value="1"/>
</dbReference>
<dbReference type="InterPro" id="IPR011991">
    <property type="entry name" value="ArsR-like_HTH"/>
</dbReference>
<keyword evidence="3 9" id="KW-0238">DNA-binding</keyword>
<dbReference type="Proteomes" id="UP000242432">
    <property type="component" value="Unassembled WGS sequence"/>
</dbReference>
<dbReference type="Gene3D" id="1.10.10.10">
    <property type="entry name" value="Winged helix-like DNA-binding domain superfamily/Winged helix DNA-binding domain"/>
    <property type="match status" value="1"/>
</dbReference>
<evidence type="ECO:0000256" key="4">
    <source>
        <dbReference type="ARBA" id="ARBA00023163"/>
    </source>
</evidence>
<dbReference type="EMBL" id="FUXX01000045">
    <property type="protein sequence ID" value="SKA67951.1"/>
    <property type="molecule type" value="Genomic_DNA"/>
</dbReference>
<dbReference type="PRINTS" id="PR00598">
    <property type="entry name" value="HTHMARR"/>
</dbReference>
<dbReference type="Pfam" id="PF22381">
    <property type="entry name" value="Staph_reg_Sar_Rot"/>
    <property type="match status" value="1"/>
</dbReference>
<feature type="domain" description="HTH marR-type" evidence="8">
    <location>
        <begin position="1"/>
        <end position="143"/>
    </location>
</feature>
<evidence type="ECO:0000259" key="8">
    <source>
        <dbReference type="PROSITE" id="PS50995"/>
    </source>
</evidence>
<proteinExistence type="inferred from homology"/>
<dbReference type="InterPro" id="IPR000835">
    <property type="entry name" value="HTH_MarR-typ"/>
</dbReference>
<dbReference type="STRING" id="83771.SAMN02910357_02355"/>
<comment type="similarity">
    <text evidence="5">Belongs to the SarZ family.</text>
</comment>
<sequence>MEYKENHDYSCNKDITKIKQFNIRIFNQLLNEIGCTDFTCEQSFILQALWRKNELTCIEIANETGLAPNTVTVLLNNLSKNGMIERKANPKDRRQVIVRITEKGLNAKKDFDKVLSRIINIGFKDFTETEYEQFQKSLEKLCLSYENYFNSSLKEKIC</sequence>
<evidence type="ECO:0000256" key="5">
    <source>
        <dbReference type="ARBA" id="ARBA00046337"/>
    </source>
</evidence>
<dbReference type="GO" id="GO:0005737">
    <property type="term" value="C:cytoplasm"/>
    <property type="evidence" value="ECO:0007669"/>
    <property type="project" value="UniProtKB-SubCell"/>
</dbReference>
<reference evidence="10" key="1">
    <citation type="submission" date="2017-02" db="EMBL/GenBank/DDBJ databases">
        <authorList>
            <person name="Varghese N."/>
            <person name="Submissions S."/>
        </authorList>
    </citation>
    <scope>NUCLEOTIDE SEQUENCE [LARGE SCALE GENOMIC DNA]</scope>
    <source>
        <strain evidence="10">DSM 3072</strain>
    </source>
</reference>
<accession>A0A1T4VTW8</accession>
<evidence type="ECO:0000256" key="7">
    <source>
        <dbReference type="ARBA" id="ARBA00047207"/>
    </source>
</evidence>
<evidence type="ECO:0000256" key="6">
    <source>
        <dbReference type="ARBA" id="ARBA00047188"/>
    </source>
</evidence>
<dbReference type="AlphaFoldDB" id="A0A1T4VTW8"/>
<comment type="subcellular location">
    <subcellularLocation>
        <location evidence="1">Cytoplasm</location>
    </subcellularLocation>
</comment>
<evidence type="ECO:0000313" key="10">
    <source>
        <dbReference type="Proteomes" id="UP000242432"/>
    </source>
</evidence>
<dbReference type="PANTHER" id="PTHR42756:SF1">
    <property type="entry name" value="TRANSCRIPTIONAL REPRESSOR OF EMRAB OPERON"/>
    <property type="match status" value="1"/>
</dbReference>
<dbReference type="InterPro" id="IPR036390">
    <property type="entry name" value="WH_DNA-bd_sf"/>
</dbReference>
<evidence type="ECO:0000313" key="9">
    <source>
        <dbReference type="EMBL" id="SKA67951.1"/>
    </source>
</evidence>
<evidence type="ECO:0000256" key="3">
    <source>
        <dbReference type="ARBA" id="ARBA00023125"/>
    </source>
</evidence>
<dbReference type="PANTHER" id="PTHR42756">
    <property type="entry name" value="TRANSCRIPTIONAL REGULATOR, MARR"/>
    <property type="match status" value="1"/>
</dbReference>
<dbReference type="InterPro" id="IPR055166">
    <property type="entry name" value="Transc_reg_Sar_Rot_HTH"/>
</dbReference>
<keyword evidence="2" id="KW-0805">Transcription regulation</keyword>
<evidence type="ECO:0000256" key="1">
    <source>
        <dbReference type="ARBA" id="ARBA00004496"/>
    </source>
</evidence>
<protein>
    <recommendedName>
        <fullName evidence="6">HTH-type transcriptional regulator SarZ</fullName>
    </recommendedName>
    <alternativeName>
        <fullName evidence="7">Staphylococcal accessory regulator Z</fullName>
    </alternativeName>
</protein>
<evidence type="ECO:0000256" key="2">
    <source>
        <dbReference type="ARBA" id="ARBA00023015"/>
    </source>
</evidence>
<gene>
    <name evidence="9" type="ORF">SAMN02745213_01997</name>
</gene>
<dbReference type="SMART" id="SM00347">
    <property type="entry name" value="HTH_MARR"/>
    <property type="match status" value="1"/>
</dbReference>
<dbReference type="GO" id="GO:0003677">
    <property type="term" value="F:DNA binding"/>
    <property type="evidence" value="ECO:0007669"/>
    <property type="project" value="UniProtKB-KW"/>
</dbReference>
<dbReference type="PROSITE" id="PS50995">
    <property type="entry name" value="HTH_MARR_2"/>
    <property type="match status" value="1"/>
</dbReference>
<dbReference type="RefSeq" id="WP_078929343.1">
    <property type="nucleotide sequence ID" value="NZ_FUXX01000045.1"/>
</dbReference>
<keyword evidence="10" id="KW-1185">Reference proteome</keyword>
<name>A0A1T4VTW8_9GAMM</name>
<dbReference type="CDD" id="cd00090">
    <property type="entry name" value="HTH_ARSR"/>
    <property type="match status" value="1"/>
</dbReference>
<dbReference type="InterPro" id="IPR036388">
    <property type="entry name" value="WH-like_DNA-bd_sf"/>
</dbReference>
<dbReference type="GO" id="GO:0003700">
    <property type="term" value="F:DNA-binding transcription factor activity"/>
    <property type="evidence" value="ECO:0007669"/>
    <property type="project" value="InterPro"/>
</dbReference>